<evidence type="ECO:0000313" key="1">
    <source>
        <dbReference type="EMBL" id="KAF4691713.1"/>
    </source>
</evidence>
<evidence type="ECO:0000313" key="2">
    <source>
        <dbReference type="Proteomes" id="UP000541610"/>
    </source>
</evidence>
<comment type="caution">
    <text evidence="1">The sequence shown here is derived from an EMBL/GenBank/DDBJ whole genome shotgun (WGS) entry which is preliminary data.</text>
</comment>
<proteinExistence type="predicted"/>
<accession>A0A7J6P6D1</accession>
<name>A0A7J6P6D1_PEROL</name>
<dbReference type="EMBL" id="JABANP010000073">
    <property type="protein sequence ID" value="KAF4691713.1"/>
    <property type="molecule type" value="Genomic_DNA"/>
</dbReference>
<sequence length="147" mass="16268">MSTKQLTTVASAAVALGSNLPLGNSIGTSALQNDFIPLVETHIGMPDNRIVCKPERGKKNADDWEVLDTDEWEAFKMNLRRAESGDKSTHDPLSKLNTSSFDGLLDVIDPYARRDRLLNSVFIELLPRVCPLVRAAMKLSMGWGHDM</sequence>
<organism evidence="1 2">
    <name type="scientific">Perkinsus olseni</name>
    <name type="common">Perkinsus atlanticus</name>
    <dbReference type="NCBI Taxonomy" id="32597"/>
    <lineage>
        <taxon>Eukaryota</taxon>
        <taxon>Sar</taxon>
        <taxon>Alveolata</taxon>
        <taxon>Perkinsozoa</taxon>
        <taxon>Perkinsea</taxon>
        <taxon>Perkinsida</taxon>
        <taxon>Perkinsidae</taxon>
        <taxon>Perkinsus</taxon>
    </lineage>
</organism>
<reference evidence="1 2" key="1">
    <citation type="submission" date="2020-04" db="EMBL/GenBank/DDBJ databases">
        <title>Perkinsus olseni comparative genomics.</title>
        <authorList>
            <person name="Bogema D.R."/>
        </authorList>
    </citation>
    <scope>NUCLEOTIDE SEQUENCE [LARGE SCALE GENOMIC DNA]</scope>
    <source>
        <strain evidence="1">00978-12</strain>
    </source>
</reference>
<protein>
    <submittedName>
        <fullName evidence="1">Uncharacterized protein</fullName>
    </submittedName>
</protein>
<dbReference type="Proteomes" id="UP000541610">
    <property type="component" value="Unassembled WGS sequence"/>
</dbReference>
<gene>
    <name evidence="1" type="ORF">FOZ60_015027</name>
</gene>
<dbReference type="AlphaFoldDB" id="A0A7J6P6D1"/>